<gene>
    <name evidence="12" type="ORF">FME351_LOCUS28611</name>
    <name evidence="10" type="ORF">GRG538_LOCUS15979</name>
    <name evidence="14" type="ORF">HFQ381_LOCUS25356</name>
    <name evidence="11" type="ORF">LUA448_LOCUS30579</name>
    <name evidence="16" type="ORF">QYT958_LOCUS17479</name>
    <name evidence="9" type="ORF">TIS948_LOCUS28802</name>
    <name evidence="15" type="ORF">TSG867_LOCUS29168</name>
    <name evidence="13" type="ORF">UJA718_LOCUS20655</name>
</gene>
<dbReference type="Proteomes" id="UP000663825">
    <property type="component" value="Unassembled WGS sequence"/>
</dbReference>
<evidence type="ECO:0000256" key="6">
    <source>
        <dbReference type="ARBA" id="ARBA00022801"/>
    </source>
</evidence>
<evidence type="ECO:0000256" key="7">
    <source>
        <dbReference type="ARBA" id="ARBA00022918"/>
    </source>
</evidence>
<dbReference type="InterPro" id="IPR043502">
    <property type="entry name" value="DNA/RNA_pol_sf"/>
</dbReference>
<dbReference type="Gene3D" id="3.30.70.270">
    <property type="match status" value="1"/>
</dbReference>
<dbReference type="GO" id="GO:0008233">
    <property type="term" value="F:peptidase activity"/>
    <property type="evidence" value="ECO:0007669"/>
    <property type="project" value="UniProtKB-KW"/>
</dbReference>
<dbReference type="InterPro" id="IPR043128">
    <property type="entry name" value="Rev_trsase/Diguanyl_cyclase"/>
</dbReference>
<evidence type="ECO:0000313" key="12">
    <source>
        <dbReference type="EMBL" id="CAF3714199.1"/>
    </source>
</evidence>
<dbReference type="PANTHER" id="PTHR24559">
    <property type="entry name" value="TRANSPOSON TY3-I GAG-POL POLYPROTEIN"/>
    <property type="match status" value="1"/>
</dbReference>
<sequence>MVANTVTEHASSFSCDDTSLHISCPRNDSSISDSLSTPDVNSTVLEHINSLLNHIKDSQQKHALYSLLVPFHKVFDTTKHNIARTPISHLINTVSHYPFACRPYPQANKEETMYTLIQEFLHAGLISESNSPYAAPALMVKKKDGSLRLVVDYKKLNAVTIKDSSPLPNMEDTRQKIGRGRSYFSKLDLKSGFYQIPITDQDKKKTAFITPFGLYQFNVLLMGLRNSPPTFQRVMIHT</sequence>
<dbReference type="InterPro" id="IPR053134">
    <property type="entry name" value="RNA-dir_DNA_polymerase"/>
</dbReference>
<dbReference type="EMBL" id="CAJOBQ010003975">
    <property type="protein sequence ID" value="CAF4623487.1"/>
    <property type="molecule type" value="Genomic_DNA"/>
</dbReference>
<keyword evidence="2" id="KW-0808">Transferase</keyword>
<dbReference type="InterPro" id="IPR000477">
    <property type="entry name" value="RT_dom"/>
</dbReference>
<evidence type="ECO:0000259" key="8">
    <source>
        <dbReference type="PROSITE" id="PS50878"/>
    </source>
</evidence>
<keyword evidence="7" id="KW-0695">RNA-directed DNA polymerase</keyword>
<evidence type="ECO:0000313" key="10">
    <source>
        <dbReference type="EMBL" id="CAF3475532.1"/>
    </source>
</evidence>
<dbReference type="Pfam" id="PF00078">
    <property type="entry name" value="RVT_1"/>
    <property type="match status" value="1"/>
</dbReference>
<keyword evidence="1" id="KW-0645">Protease</keyword>
<dbReference type="Proteomes" id="UP000663848">
    <property type="component" value="Unassembled WGS sequence"/>
</dbReference>
<dbReference type="Proteomes" id="UP000663869">
    <property type="component" value="Unassembled WGS sequence"/>
</dbReference>
<evidence type="ECO:0000313" key="18">
    <source>
        <dbReference type="Proteomes" id="UP000663873"/>
    </source>
</evidence>
<keyword evidence="4" id="KW-0540">Nuclease</keyword>
<evidence type="ECO:0000256" key="1">
    <source>
        <dbReference type="ARBA" id="ARBA00022670"/>
    </source>
</evidence>
<dbReference type="CDD" id="cd01647">
    <property type="entry name" value="RT_LTR"/>
    <property type="match status" value="1"/>
</dbReference>
<dbReference type="EMBL" id="CAJOBR010002649">
    <property type="protein sequence ID" value="CAF4695808.1"/>
    <property type="molecule type" value="Genomic_DNA"/>
</dbReference>
<dbReference type="PROSITE" id="PS50878">
    <property type="entry name" value="RT_POL"/>
    <property type="match status" value="1"/>
</dbReference>
<dbReference type="EMBL" id="CAJNYT010002537">
    <property type="protein sequence ID" value="CAF3475532.1"/>
    <property type="molecule type" value="Genomic_DNA"/>
</dbReference>
<dbReference type="SUPFAM" id="SSF56672">
    <property type="entry name" value="DNA/RNA polymerases"/>
    <property type="match status" value="1"/>
</dbReference>
<dbReference type="PANTHER" id="PTHR24559:SF444">
    <property type="entry name" value="REVERSE TRANSCRIPTASE DOMAIN-CONTAINING PROTEIN"/>
    <property type="match status" value="1"/>
</dbReference>
<dbReference type="Proteomes" id="UP000663872">
    <property type="component" value="Unassembled WGS sequence"/>
</dbReference>
<dbReference type="Proteomes" id="UP000663851">
    <property type="component" value="Unassembled WGS sequence"/>
</dbReference>
<evidence type="ECO:0000313" key="16">
    <source>
        <dbReference type="EMBL" id="CAF4695808.1"/>
    </source>
</evidence>
<dbReference type="GO" id="GO:0006508">
    <property type="term" value="P:proteolysis"/>
    <property type="evidence" value="ECO:0007669"/>
    <property type="project" value="UniProtKB-KW"/>
</dbReference>
<proteinExistence type="predicted"/>
<dbReference type="AlphaFoldDB" id="A0A818VPQ3"/>
<dbReference type="GO" id="GO:0004519">
    <property type="term" value="F:endonuclease activity"/>
    <property type="evidence" value="ECO:0007669"/>
    <property type="project" value="UniProtKB-KW"/>
</dbReference>
<dbReference type="OrthoDB" id="115435at2759"/>
<evidence type="ECO:0000256" key="4">
    <source>
        <dbReference type="ARBA" id="ARBA00022722"/>
    </source>
</evidence>
<comment type="caution">
    <text evidence="12">The sequence shown here is derived from an EMBL/GenBank/DDBJ whole genome shotgun (WGS) entry which is preliminary data.</text>
</comment>
<dbReference type="EMBL" id="CAJOBP010003880">
    <property type="protein sequence ID" value="CAF4422058.1"/>
    <property type="molecule type" value="Genomic_DNA"/>
</dbReference>
<protein>
    <recommendedName>
        <fullName evidence="8">Reverse transcriptase domain-containing protein</fullName>
    </recommendedName>
</protein>
<organism evidence="12 17">
    <name type="scientific">Rotaria socialis</name>
    <dbReference type="NCBI Taxonomy" id="392032"/>
    <lineage>
        <taxon>Eukaryota</taxon>
        <taxon>Metazoa</taxon>
        <taxon>Spiralia</taxon>
        <taxon>Gnathifera</taxon>
        <taxon>Rotifera</taxon>
        <taxon>Eurotatoria</taxon>
        <taxon>Bdelloidea</taxon>
        <taxon>Philodinida</taxon>
        <taxon>Philodinidae</taxon>
        <taxon>Rotaria</taxon>
    </lineage>
</organism>
<dbReference type="Proteomes" id="UP000663862">
    <property type="component" value="Unassembled WGS sequence"/>
</dbReference>
<dbReference type="Proteomes" id="UP000663873">
    <property type="component" value="Unassembled WGS sequence"/>
</dbReference>
<keyword evidence="6" id="KW-0378">Hydrolase</keyword>
<name>A0A818VPQ3_9BILA</name>
<evidence type="ECO:0000256" key="2">
    <source>
        <dbReference type="ARBA" id="ARBA00022679"/>
    </source>
</evidence>
<keyword evidence="5" id="KW-0255">Endonuclease</keyword>
<dbReference type="EMBL" id="CAJOBO010002823">
    <property type="protein sequence ID" value="CAF4469799.1"/>
    <property type="molecule type" value="Genomic_DNA"/>
</dbReference>
<evidence type="ECO:0000256" key="3">
    <source>
        <dbReference type="ARBA" id="ARBA00022695"/>
    </source>
</evidence>
<evidence type="ECO:0000313" key="11">
    <source>
        <dbReference type="EMBL" id="CAF3603892.1"/>
    </source>
</evidence>
<evidence type="ECO:0000313" key="17">
    <source>
        <dbReference type="Proteomes" id="UP000663869"/>
    </source>
</evidence>
<dbReference type="EMBL" id="CAJNYU010003950">
    <property type="protein sequence ID" value="CAF3714199.1"/>
    <property type="molecule type" value="Genomic_DNA"/>
</dbReference>
<reference evidence="12" key="1">
    <citation type="submission" date="2021-02" db="EMBL/GenBank/DDBJ databases">
        <authorList>
            <person name="Nowell W R."/>
        </authorList>
    </citation>
    <scope>NUCLEOTIDE SEQUENCE</scope>
</reference>
<dbReference type="Proteomes" id="UP000663833">
    <property type="component" value="Unassembled WGS sequence"/>
</dbReference>
<evidence type="ECO:0000313" key="9">
    <source>
        <dbReference type="EMBL" id="CAF3413497.1"/>
    </source>
</evidence>
<dbReference type="FunFam" id="3.10.10.10:FF:000007">
    <property type="entry name" value="Retrovirus-related Pol polyprotein from transposon 17.6-like Protein"/>
    <property type="match status" value="1"/>
</dbReference>
<keyword evidence="18" id="KW-1185">Reference proteome</keyword>
<evidence type="ECO:0000313" key="14">
    <source>
        <dbReference type="EMBL" id="CAF4469799.1"/>
    </source>
</evidence>
<dbReference type="EMBL" id="CAJNYD010004473">
    <property type="protein sequence ID" value="CAF3603892.1"/>
    <property type="molecule type" value="Genomic_DNA"/>
</dbReference>
<keyword evidence="3" id="KW-0548">Nucleotidyltransferase</keyword>
<accession>A0A818VPQ3</accession>
<evidence type="ECO:0000256" key="5">
    <source>
        <dbReference type="ARBA" id="ARBA00022759"/>
    </source>
</evidence>
<evidence type="ECO:0000313" key="15">
    <source>
        <dbReference type="EMBL" id="CAF4623487.1"/>
    </source>
</evidence>
<dbReference type="Gene3D" id="3.10.10.10">
    <property type="entry name" value="HIV Type 1 Reverse Transcriptase, subunit A, domain 1"/>
    <property type="match status" value="1"/>
</dbReference>
<feature type="domain" description="Reverse transcriptase" evidence="8">
    <location>
        <begin position="121"/>
        <end position="238"/>
    </location>
</feature>
<dbReference type="EMBL" id="CAJNXB010005208">
    <property type="protein sequence ID" value="CAF3413497.1"/>
    <property type="molecule type" value="Genomic_DNA"/>
</dbReference>
<dbReference type="GO" id="GO:0003964">
    <property type="term" value="F:RNA-directed DNA polymerase activity"/>
    <property type="evidence" value="ECO:0007669"/>
    <property type="project" value="UniProtKB-KW"/>
</dbReference>
<evidence type="ECO:0000313" key="13">
    <source>
        <dbReference type="EMBL" id="CAF4422058.1"/>
    </source>
</evidence>